<accession>A0A5B2TH06</accession>
<dbReference type="Pfam" id="PF14087">
    <property type="entry name" value="DUF4267"/>
    <property type="match status" value="1"/>
</dbReference>
<name>A0A5B2TH06_9PROT</name>
<dbReference type="Proteomes" id="UP000322110">
    <property type="component" value="Unassembled WGS sequence"/>
</dbReference>
<dbReference type="AlphaFoldDB" id="A0A5B2TH06"/>
<proteinExistence type="predicted"/>
<keyword evidence="4" id="KW-1185">Reference proteome</keyword>
<feature type="region of interest" description="Disordered" evidence="1">
    <location>
        <begin position="1"/>
        <end position="31"/>
    </location>
</feature>
<dbReference type="EMBL" id="VUKA01000004">
    <property type="protein sequence ID" value="KAA2213285.1"/>
    <property type="molecule type" value="Genomic_DNA"/>
</dbReference>
<evidence type="ECO:0000313" key="4">
    <source>
        <dbReference type="Proteomes" id="UP000322110"/>
    </source>
</evidence>
<sequence>METRGGGAGCMRPDPFPAKAEEHPMTPSAHPQRLRGRGAALVLSMAGVFLLIGAAFIASPPLGAALFGLPATGAEAQAWLRALALRDLALGLYLAGLLWLGSRRSLGVVLAATVVIPPGDMLMVAGWHGGAAPAPLLLHGLSALATGGMAAWLLRPPSAGTPSG</sequence>
<reference evidence="3 4" key="1">
    <citation type="journal article" date="2015" name="Int. J. Syst. Evol. Microbiol.">
        <title>Roseomonas oryzae sp. nov., isolated from paddy rhizosphere soil.</title>
        <authorList>
            <person name="Ramaprasad E.V."/>
            <person name="Sasikala Ch."/>
            <person name="Ramana Ch.V."/>
        </authorList>
    </citation>
    <scope>NUCLEOTIDE SEQUENCE [LARGE SCALE GENOMIC DNA]</scope>
    <source>
        <strain evidence="3 4">KCTC 42542</strain>
    </source>
</reference>
<evidence type="ECO:0000313" key="3">
    <source>
        <dbReference type="EMBL" id="KAA2213285.1"/>
    </source>
</evidence>
<keyword evidence="2" id="KW-0812">Transmembrane</keyword>
<organism evidence="3 4">
    <name type="scientific">Teichococcus oryzae</name>
    <dbReference type="NCBI Taxonomy" id="1608942"/>
    <lineage>
        <taxon>Bacteria</taxon>
        <taxon>Pseudomonadati</taxon>
        <taxon>Pseudomonadota</taxon>
        <taxon>Alphaproteobacteria</taxon>
        <taxon>Acetobacterales</taxon>
        <taxon>Roseomonadaceae</taxon>
        <taxon>Roseomonas</taxon>
    </lineage>
</organism>
<dbReference type="InterPro" id="IPR025363">
    <property type="entry name" value="DUF4267"/>
</dbReference>
<comment type="caution">
    <text evidence="3">The sequence shown here is derived from an EMBL/GenBank/DDBJ whole genome shotgun (WGS) entry which is preliminary data.</text>
</comment>
<feature type="transmembrane region" description="Helical" evidence="2">
    <location>
        <begin position="136"/>
        <end position="154"/>
    </location>
</feature>
<feature type="transmembrane region" description="Helical" evidence="2">
    <location>
        <begin position="107"/>
        <end position="130"/>
    </location>
</feature>
<feature type="transmembrane region" description="Helical" evidence="2">
    <location>
        <begin position="38"/>
        <end position="58"/>
    </location>
</feature>
<feature type="transmembrane region" description="Helical" evidence="2">
    <location>
        <begin position="78"/>
        <end position="100"/>
    </location>
</feature>
<keyword evidence="2" id="KW-1133">Transmembrane helix</keyword>
<keyword evidence="2" id="KW-0472">Membrane</keyword>
<gene>
    <name evidence="3" type="ORF">F0Q34_11735</name>
</gene>
<evidence type="ECO:0000256" key="2">
    <source>
        <dbReference type="SAM" id="Phobius"/>
    </source>
</evidence>
<evidence type="ECO:0000256" key="1">
    <source>
        <dbReference type="SAM" id="MobiDB-lite"/>
    </source>
</evidence>
<protein>
    <submittedName>
        <fullName evidence="3">DUF4267 domain-containing protein</fullName>
    </submittedName>
</protein>